<name>A0A437JA17_9SPHN</name>
<feature type="transmembrane region" description="Helical" evidence="6">
    <location>
        <begin position="93"/>
        <end position="114"/>
    </location>
</feature>
<evidence type="ECO:0000256" key="1">
    <source>
        <dbReference type="ARBA" id="ARBA00004141"/>
    </source>
</evidence>
<dbReference type="GO" id="GO:0016020">
    <property type="term" value="C:membrane"/>
    <property type="evidence" value="ECO:0007669"/>
    <property type="project" value="UniProtKB-SubCell"/>
</dbReference>
<evidence type="ECO:0000256" key="6">
    <source>
        <dbReference type="SAM" id="Phobius"/>
    </source>
</evidence>
<keyword evidence="2" id="KW-0813">Transport</keyword>
<dbReference type="PRINTS" id="PR01035">
    <property type="entry name" value="TCRTETA"/>
</dbReference>
<dbReference type="OrthoDB" id="9764259at2"/>
<dbReference type="InterPro" id="IPR020846">
    <property type="entry name" value="MFS_dom"/>
</dbReference>
<feature type="transmembrane region" description="Helical" evidence="6">
    <location>
        <begin position="370"/>
        <end position="389"/>
    </location>
</feature>
<dbReference type="EMBL" id="RZUL01000002">
    <property type="protein sequence ID" value="RVT42335.1"/>
    <property type="molecule type" value="Genomic_DNA"/>
</dbReference>
<dbReference type="CDD" id="cd17330">
    <property type="entry name" value="MFS_SLC46_TetA_like"/>
    <property type="match status" value="1"/>
</dbReference>
<keyword evidence="9" id="KW-1185">Reference proteome</keyword>
<dbReference type="Gene3D" id="1.20.1250.20">
    <property type="entry name" value="MFS general substrate transporter like domains"/>
    <property type="match status" value="1"/>
</dbReference>
<gene>
    <name evidence="8" type="ORF">ENE74_09080</name>
</gene>
<feature type="transmembrane region" description="Helical" evidence="6">
    <location>
        <begin position="159"/>
        <end position="178"/>
    </location>
</feature>
<comment type="caution">
    <text evidence="8">The sequence shown here is derived from an EMBL/GenBank/DDBJ whole genome shotgun (WGS) entry which is preliminary data.</text>
</comment>
<evidence type="ECO:0000256" key="4">
    <source>
        <dbReference type="ARBA" id="ARBA00022989"/>
    </source>
</evidence>
<evidence type="ECO:0000313" key="9">
    <source>
        <dbReference type="Proteomes" id="UP000282977"/>
    </source>
</evidence>
<feature type="domain" description="Major facilitator superfamily (MFS) profile" evidence="7">
    <location>
        <begin position="2"/>
        <end position="389"/>
    </location>
</feature>
<accession>A0A437JA17</accession>
<dbReference type="InterPro" id="IPR001958">
    <property type="entry name" value="Tet-R_TetA/multi-R_MdtG-like"/>
</dbReference>
<proteinExistence type="predicted"/>
<comment type="subcellular location">
    <subcellularLocation>
        <location evidence="1">Membrane</location>
        <topology evidence="1">Multi-pass membrane protein</topology>
    </subcellularLocation>
</comment>
<feature type="transmembrane region" description="Helical" evidence="6">
    <location>
        <begin position="126"/>
        <end position="147"/>
    </location>
</feature>
<dbReference type="SUPFAM" id="SSF103473">
    <property type="entry name" value="MFS general substrate transporter"/>
    <property type="match status" value="1"/>
</dbReference>
<dbReference type="PANTHER" id="PTHR23504:SF15">
    <property type="entry name" value="MAJOR FACILITATOR SUPERFAMILY (MFS) PROFILE DOMAIN-CONTAINING PROTEIN"/>
    <property type="match status" value="1"/>
</dbReference>
<evidence type="ECO:0000256" key="5">
    <source>
        <dbReference type="ARBA" id="ARBA00023136"/>
    </source>
</evidence>
<dbReference type="PROSITE" id="PS50850">
    <property type="entry name" value="MFS"/>
    <property type="match status" value="1"/>
</dbReference>
<organism evidence="8 9">
    <name type="scientific">Sphingobium algorifonticola</name>
    <dbReference type="NCBI Taxonomy" id="2008318"/>
    <lineage>
        <taxon>Bacteria</taxon>
        <taxon>Pseudomonadati</taxon>
        <taxon>Pseudomonadota</taxon>
        <taxon>Alphaproteobacteria</taxon>
        <taxon>Sphingomonadales</taxon>
        <taxon>Sphingomonadaceae</taxon>
        <taxon>Sphingobium</taxon>
    </lineage>
</organism>
<evidence type="ECO:0000256" key="3">
    <source>
        <dbReference type="ARBA" id="ARBA00022692"/>
    </source>
</evidence>
<dbReference type="Pfam" id="PF07690">
    <property type="entry name" value="MFS_1"/>
    <property type="match status" value="2"/>
</dbReference>
<keyword evidence="3 6" id="KW-0812">Transmembrane</keyword>
<feature type="transmembrane region" description="Helical" evidence="6">
    <location>
        <begin position="306"/>
        <end position="328"/>
    </location>
</feature>
<evidence type="ECO:0000256" key="2">
    <source>
        <dbReference type="ARBA" id="ARBA00022448"/>
    </source>
</evidence>
<keyword evidence="4 6" id="KW-1133">Transmembrane helix</keyword>
<feature type="transmembrane region" description="Helical" evidence="6">
    <location>
        <begin position="33"/>
        <end position="56"/>
    </location>
</feature>
<dbReference type="Proteomes" id="UP000282977">
    <property type="component" value="Unassembled WGS sequence"/>
</dbReference>
<dbReference type="RefSeq" id="WP_127690511.1">
    <property type="nucleotide sequence ID" value="NZ_RZUL01000002.1"/>
</dbReference>
<dbReference type="InterPro" id="IPR011701">
    <property type="entry name" value="MFS"/>
</dbReference>
<sequence length="399" mass="41521">MRLAVLYGALLFEFVSTGMVMPMLPFVATDLGASPFVLSTLVATTGAFMFLSMIFWGRMSDRIGRRPVLAITILGSGLAGALSGLSTSLAMLFVARATAGAMGGNVPIAVSTIADVTPDNERARMMAYLMAVVALGFVAGNALSSVIGSTDNGFSYARTGLVAGSLSIIGASLVHFFVPESHTDREPDRLKTQKNAMPSTPLPELKRLGLVLGVVGFAIAIQFMLQNGLQGAIDTVVPLHLKAILGWSAREFGFFMASVGVMLITIQVFATGPFTRRFGDDAALRTTMSMTAIGAIVALLPLPPYVAVVGIGLMMMGVGLSQPLFQSLVTKAAPAAHRGVFVGIVEAVAGLGRVIAPLIAGGLFQAAGAWLAFCFMAAMASGIVAWRTVGSVARPAMQN</sequence>
<keyword evidence="5 6" id="KW-0472">Membrane</keyword>
<feature type="transmembrane region" description="Helical" evidence="6">
    <location>
        <begin position="208"/>
        <end position="225"/>
    </location>
</feature>
<reference evidence="8 9" key="1">
    <citation type="submission" date="2019-01" db="EMBL/GenBank/DDBJ databases">
        <authorList>
            <person name="Chen W.-M."/>
        </authorList>
    </citation>
    <scope>NUCLEOTIDE SEQUENCE [LARGE SCALE GENOMIC DNA]</scope>
    <source>
        <strain evidence="8 9">TLA-22</strain>
    </source>
</reference>
<dbReference type="InterPro" id="IPR036259">
    <property type="entry name" value="MFS_trans_sf"/>
</dbReference>
<protein>
    <submittedName>
        <fullName evidence="8">MFS transporter</fullName>
    </submittedName>
</protein>
<evidence type="ECO:0000259" key="7">
    <source>
        <dbReference type="PROSITE" id="PS50850"/>
    </source>
</evidence>
<dbReference type="PANTHER" id="PTHR23504">
    <property type="entry name" value="MAJOR FACILITATOR SUPERFAMILY DOMAIN-CONTAINING PROTEIN 10"/>
    <property type="match status" value="1"/>
</dbReference>
<dbReference type="AlphaFoldDB" id="A0A437JA17"/>
<dbReference type="GO" id="GO:0022857">
    <property type="term" value="F:transmembrane transporter activity"/>
    <property type="evidence" value="ECO:0007669"/>
    <property type="project" value="InterPro"/>
</dbReference>
<evidence type="ECO:0000313" key="8">
    <source>
        <dbReference type="EMBL" id="RVT42335.1"/>
    </source>
</evidence>
<feature type="transmembrane region" description="Helical" evidence="6">
    <location>
        <begin position="68"/>
        <end position="87"/>
    </location>
</feature>
<feature type="transmembrane region" description="Helical" evidence="6">
    <location>
        <begin position="252"/>
        <end position="270"/>
    </location>
</feature>